<protein>
    <recommendedName>
        <fullName evidence="11">L,D-TPase catalytic domain-containing protein</fullName>
    </recommendedName>
</protein>
<reference evidence="12 13" key="1">
    <citation type="submission" date="2014-01" db="EMBL/GenBank/DDBJ databases">
        <title>Actinotalea ferrariae CF5-4.</title>
        <authorList>
            <person name="Chen F."/>
            <person name="Li Y."/>
            <person name="Wang G."/>
        </authorList>
    </citation>
    <scope>NUCLEOTIDE SEQUENCE [LARGE SCALE GENOMIC DNA]</scope>
    <source>
        <strain evidence="12 13">CF5-4</strain>
    </source>
</reference>
<feature type="chain" id="PRO_5039142525" description="L,D-TPase catalytic domain-containing protein" evidence="10">
    <location>
        <begin position="24"/>
        <end position="251"/>
    </location>
</feature>
<dbReference type="InterPro" id="IPR038063">
    <property type="entry name" value="Transpep_catalytic_dom"/>
</dbReference>
<evidence type="ECO:0000256" key="10">
    <source>
        <dbReference type="SAM" id="SignalP"/>
    </source>
</evidence>
<dbReference type="SUPFAM" id="SSF141523">
    <property type="entry name" value="L,D-transpeptidase catalytic domain-like"/>
    <property type="match status" value="1"/>
</dbReference>
<evidence type="ECO:0000259" key="11">
    <source>
        <dbReference type="PROSITE" id="PS52029"/>
    </source>
</evidence>
<feature type="active site" description="Nucleophile" evidence="9">
    <location>
        <position position="227"/>
    </location>
</feature>
<evidence type="ECO:0000256" key="2">
    <source>
        <dbReference type="ARBA" id="ARBA00005992"/>
    </source>
</evidence>
<dbReference type="Pfam" id="PF03734">
    <property type="entry name" value="YkuD"/>
    <property type="match status" value="1"/>
</dbReference>
<evidence type="ECO:0000313" key="13">
    <source>
        <dbReference type="Proteomes" id="UP000019753"/>
    </source>
</evidence>
<dbReference type="Gene3D" id="2.40.440.10">
    <property type="entry name" value="L,D-transpeptidase catalytic domain-like"/>
    <property type="match status" value="1"/>
</dbReference>
<evidence type="ECO:0000256" key="5">
    <source>
        <dbReference type="ARBA" id="ARBA00022801"/>
    </source>
</evidence>
<comment type="similarity">
    <text evidence="2">Belongs to the YkuD family.</text>
</comment>
<evidence type="ECO:0000256" key="8">
    <source>
        <dbReference type="ARBA" id="ARBA00023316"/>
    </source>
</evidence>
<keyword evidence="6 9" id="KW-0133">Cell shape</keyword>
<dbReference type="GO" id="GO:0018104">
    <property type="term" value="P:peptidoglycan-protein cross-linking"/>
    <property type="evidence" value="ECO:0007669"/>
    <property type="project" value="TreeGrafter"/>
</dbReference>
<dbReference type="PROSITE" id="PS52029">
    <property type="entry name" value="LD_TPASE"/>
    <property type="match status" value="1"/>
</dbReference>
<keyword evidence="4" id="KW-0808">Transferase</keyword>
<feature type="active site" description="Proton donor/acceptor" evidence="9">
    <location>
        <position position="211"/>
    </location>
</feature>
<keyword evidence="8 9" id="KW-0961">Cell wall biogenesis/degradation</keyword>
<keyword evidence="13" id="KW-1185">Reference proteome</keyword>
<sequence length="251" mass="25332">MRRTPLLAAAAAAALLVGGCASPGSTSPGTATVTTPGAVAPDAEGGVEPGATAPAWEPAVVATAVADEVTALDAPEGAPVETFAHPNANGAPLTFLVVQEQEGWVEVQLPVRPNGTTGWVPTQAVELAAVPYRIEISTATNELTLVREGVPIRTFPVATGTGDTPTPLGTFYLTELLAPTNPGYGPFAYGLSAYSDVLNEFGGGPGQIGLHGTDDEGTIGQDVSHGCIRMANADITALTELLPLGTPVVVS</sequence>
<feature type="domain" description="L,D-TPase catalytic" evidence="11">
    <location>
        <begin position="132"/>
        <end position="251"/>
    </location>
</feature>
<evidence type="ECO:0000256" key="4">
    <source>
        <dbReference type="ARBA" id="ARBA00022679"/>
    </source>
</evidence>
<dbReference type="Proteomes" id="UP000019753">
    <property type="component" value="Unassembled WGS sequence"/>
</dbReference>
<evidence type="ECO:0000313" key="12">
    <source>
        <dbReference type="EMBL" id="EYR62024.1"/>
    </source>
</evidence>
<dbReference type="UniPathway" id="UPA00219"/>
<keyword evidence="3" id="KW-0328">Glycosyltransferase</keyword>
<evidence type="ECO:0000256" key="3">
    <source>
        <dbReference type="ARBA" id="ARBA00022676"/>
    </source>
</evidence>
<proteinExistence type="inferred from homology"/>
<gene>
    <name evidence="12" type="ORF">N866_12690</name>
</gene>
<comment type="pathway">
    <text evidence="1 9">Cell wall biogenesis; peptidoglycan biosynthesis.</text>
</comment>
<comment type="caution">
    <text evidence="12">The sequence shown here is derived from an EMBL/GenBank/DDBJ whole genome shotgun (WGS) entry which is preliminary data.</text>
</comment>
<name>A0A021VLB7_9CELL</name>
<dbReference type="GO" id="GO:0016757">
    <property type="term" value="F:glycosyltransferase activity"/>
    <property type="evidence" value="ECO:0007669"/>
    <property type="project" value="UniProtKB-KW"/>
</dbReference>
<dbReference type="AlphaFoldDB" id="A0A021VLB7"/>
<dbReference type="CDD" id="cd16913">
    <property type="entry name" value="YkuD_like"/>
    <property type="match status" value="1"/>
</dbReference>
<evidence type="ECO:0000256" key="7">
    <source>
        <dbReference type="ARBA" id="ARBA00022984"/>
    </source>
</evidence>
<dbReference type="GO" id="GO:0008360">
    <property type="term" value="P:regulation of cell shape"/>
    <property type="evidence" value="ECO:0007669"/>
    <property type="project" value="UniProtKB-UniRule"/>
</dbReference>
<feature type="signal peptide" evidence="10">
    <location>
        <begin position="1"/>
        <end position="23"/>
    </location>
</feature>
<keyword evidence="7 9" id="KW-0573">Peptidoglycan synthesis</keyword>
<dbReference type="GO" id="GO:0071555">
    <property type="term" value="P:cell wall organization"/>
    <property type="evidence" value="ECO:0007669"/>
    <property type="project" value="UniProtKB-UniRule"/>
</dbReference>
<keyword evidence="10" id="KW-0732">Signal</keyword>
<dbReference type="PROSITE" id="PS51257">
    <property type="entry name" value="PROKAR_LIPOPROTEIN"/>
    <property type="match status" value="1"/>
</dbReference>
<evidence type="ECO:0000256" key="6">
    <source>
        <dbReference type="ARBA" id="ARBA00022960"/>
    </source>
</evidence>
<dbReference type="OrthoDB" id="5243103at2"/>
<evidence type="ECO:0000256" key="9">
    <source>
        <dbReference type="PROSITE-ProRule" id="PRU01373"/>
    </source>
</evidence>
<dbReference type="PANTHER" id="PTHR30582">
    <property type="entry name" value="L,D-TRANSPEPTIDASE"/>
    <property type="match status" value="1"/>
</dbReference>
<dbReference type="InterPro" id="IPR005490">
    <property type="entry name" value="LD_TPept_cat_dom"/>
</dbReference>
<dbReference type="RefSeq" id="WP_034229059.1">
    <property type="nucleotide sequence ID" value="NZ_AXCW01000358.1"/>
</dbReference>
<organism evidence="12 13">
    <name type="scientific">Actinotalea ferrariae CF5-4</name>
    <dbReference type="NCBI Taxonomy" id="948458"/>
    <lineage>
        <taxon>Bacteria</taxon>
        <taxon>Bacillati</taxon>
        <taxon>Actinomycetota</taxon>
        <taxon>Actinomycetes</taxon>
        <taxon>Micrococcales</taxon>
        <taxon>Cellulomonadaceae</taxon>
        <taxon>Actinotalea</taxon>
    </lineage>
</organism>
<dbReference type="InterPro" id="IPR050979">
    <property type="entry name" value="LD-transpeptidase"/>
</dbReference>
<accession>A0A021VLB7</accession>
<evidence type="ECO:0000256" key="1">
    <source>
        <dbReference type="ARBA" id="ARBA00004752"/>
    </source>
</evidence>
<keyword evidence="5" id="KW-0378">Hydrolase</keyword>
<dbReference type="GO" id="GO:0071972">
    <property type="term" value="F:peptidoglycan L,D-transpeptidase activity"/>
    <property type="evidence" value="ECO:0007669"/>
    <property type="project" value="TreeGrafter"/>
</dbReference>
<dbReference type="PANTHER" id="PTHR30582:SF24">
    <property type="entry name" value="L,D-TRANSPEPTIDASE ERFK_SRFK-RELATED"/>
    <property type="match status" value="1"/>
</dbReference>
<dbReference type="GO" id="GO:0005576">
    <property type="term" value="C:extracellular region"/>
    <property type="evidence" value="ECO:0007669"/>
    <property type="project" value="TreeGrafter"/>
</dbReference>
<dbReference type="EMBL" id="AXCW01000358">
    <property type="protein sequence ID" value="EYR62024.1"/>
    <property type="molecule type" value="Genomic_DNA"/>
</dbReference>